<proteinExistence type="predicted"/>
<protein>
    <submittedName>
        <fullName evidence="1">Uncharacterized protein</fullName>
    </submittedName>
</protein>
<sequence>DGGFLTHNANRDTYPAPVPTKVVNFNNTDANSKGDGHEQPYYNEYLPRDVGSPKIYRQRKARPVVGLLRIASSCRRDVCGIDLDLVTDFEQAERAGWQVVVTWQPDKPKRKIVAGEVCWCMNEELIRIAVISADKRTRSVLKHANRCAACVVCEARGRSNGTMSLKTTFLS</sequence>
<gene>
    <name evidence="1" type="ORF">BaRGS_00009336</name>
</gene>
<comment type="caution">
    <text evidence="1">The sequence shown here is derived from an EMBL/GenBank/DDBJ whole genome shotgun (WGS) entry which is preliminary data.</text>
</comment>
<evidence type="ECO:0000313" key="2">
    <source>
        <dbReference type="Proteomes" id="UP001519460"/>
    </source>
</evidence>
<feature type="non-terminal residue" evidence="1">
    <location>
        <position position="1"/>
    </location>
</feature>
<accession>A0ABD0LIN4</accession>
<dbReference type="AlphaFoldDB" id="A0ABD0LIN4"/>
<reference evidence="1 2" key="1">
    <citation type="journal article" date="2023" name="Sci. Data">
        <title>Genome assembly of the Korean intertidal mud-creeper Batillaria attramentaria.</title>
        <authorList>
            <person name="Patra A.K."/>
            <person name="Ho P.T."/>
            <person name="Jun S."/>
            <person name="Lee S.J."/>
            <person name="Kim Y."/>
            <person name="Won Y.J."/>
        </authorList>
    </citation>
    <scope>NUCLEOTIDE SEQUENCE [LARGE SCALE GENOMIC DNA]</scope>
    <source>
        <strain evidence="1">Wonlab-2016</strain>
    </source>
</reference>
<dbReference type="EMBL" id="JACVVK020000044">
    <property type="protein sequence ID" value="KAK7499361.1"/>
    <property type="molecule type" value="Genomic_DNA"/>
</dbReference>
<keyword evidence="2" id="KW-1185">Reference proteome</keyword>
<name>A0ABD0LIN4_9CAEN</name>
<organism evidence="1 2">
    <name type="scientific">Batillaria attramentaria</name>
    <dbReference type="NCBI Taxonomy" id="370345"/>
    <lineage>
        <taxon>Eukaryota</taxon>
        <taxon>Metazoa</taxon>
        <taxon>Spiralia</taxon>
        <taxon>Lophotrochozoa</taxon>
        <taxon>Mollusca</taxon>
        <taxon>Gastropoda</taxon>
        <taxon>Caenogastropoda</taxon>
        <taxon>Sorbeoconcha</taxon>
        <taxon>Cerithioidea</taxon>
        <taxon>Batillariidae</taxon>
        <taxon>Batillaria</taxon>
    </lineage>
</organism>
<evidence type="ECO:0000313" key="1">
    <source>
        <dbReference type="EMBL" id="KAK7499361.1"/>
    </source>
</evidence>
<dbReference type="Proteomes" id="UP001519460">
    <property type="component" value="Unassembled WGS sequence"/>
</dbReference>